<sequence length="562" mass="63881">MQDSIAAESILIGRNAPPSHYLLKIQNFSSLSAASIAQFSSGEFDAGGYKWKLCIYPTGKKSKNGKNHISIYLVLLKTSSLPARWEVNVISKFFIFNHSQNKYFSNKDWYENRYHAMNTSCGIAKFIDLNTFSNPVNGYLTDNACVFGVEVFVVGNTLKEEHLSMMIEPATYCHTWKVNNFSTLVEKTYVSDSFGCYKWNILLFPNGTVEGEGNSISLFLDVSRSSIPLNTKLFVKFILRVKQQKMNGKHIEYEGEAKYTKSGRNAPPSHYLFKIRNFSSLSAASIAQFSSGEFDAGDYRWKLCIYPTGNESKNGKDHISIYLVLLKTSSLPAGWEVKEISKFFIFNHSQNMYFSNKGIIIDYWYENRYHAMNTSCGIAKFIDLNTFSNPVNGYLTDNACVFGVEVFVFGNTLKEEHLSMIIEPDTYCHTWKVTKFSTLVEKTYVSDSFGCYKWNILLYPNGTVEGEGNSISLLLDVSRSRIPLNTKLFVKFILRVKQQKMDGKHIEYEGIYLYSSSDSSAFGFREFISLAKLKDPKRGYLMDDTLILEAEVTLLGLVLKES</sequence>
<dbReference type="EMBL" id="JANJYJ010000004">
    <property type="protein sequence ID" value="KAK3220052.1"/>
    <property type="molecule type" value="Genomic_DNA"/>
</dbReference>
<dbReference type="InterPro" id="IPR008974">
    <property type="entry name" value="TRAF-like"/>
</dbReference>
<dbReference type="CDD" id="cd00121">
    <property type="entry name" value="MATH"/>
    <property type="match status" value="4"/>
</dbReference>
<feature type="domain" description="MATH" evidence="1">
    <location>
        <begin position="171"/>
        <end position="226"/>
    </location>
</feature>
<keyword evidence="3" id="KW-1185">Reference proteome</keyword>
<gene>
    <name evidence="2" type="ORF">Dsin_014022</name>
</gene>
<accession>A0AAE0ALF9</accession>
<dbReference type="PROSITE" id="PS50144">
    <property type="entry name" value="MATH"/>
    <property type="match status" value="4"/>
</dbReference>
<reference evidence="2" key="1">
    <citation type="journal article" date="2023" name="Plant J.">
        <title>Genome sequences and population genomics provide insights into the demographic history, inbreeding, and mutation load of two 'living fossil' tree species of Dipteronia.</title>
        <authorList>
            <person name="Feng Y."/>
            <person name="Comes H.P."/>
            <person name="Chen J."/>
            <person name="Zhu S."/>
            <person name="Lu R."/>
            <person name="Zhang X."/>
            <person name="Li P."/>
            <person name="Qiu J."/>
            <person name="Olsen K.M."/>
            <person name="Qiu Y."/>
        </authorList>
    </citation>
    <scope>NUCLEOTIDE SEQUENCE</scope>
    <source>
        <strain evidence="2">NBL</strain>
    </source>
</reference>
<organism evidence="2 3">
    <name type="scientific">Dipteronia sinensis</name>
    <dbReference type="NCBI Taxonomy" id="43782"/>
    <lineage>
        <taxon>Eukaryota</taxon>
        <taxon>Viridiplantae</taxon>
        <taxon>Streptophyta</taxon>
        <taxon>Embryophyta</taxon>
        <taxon>Tracheophyta</taxon>
        <taxon>Spermatophyta</taxon>
        <taxon>Magnoliopsida</taxon>
        <taxon>eudicotyledons</taxon>
        <taxon>Gunneridae</taxon>
        <taxon>Pentapetalae</taxon>
        <taxon>rosids</taxon>
        <taxon>malvids</taxon>
        <taxon>Sapindales</taxon>
        <taxon>Sapindaceae</taxon>
        <taxon>Hippocastanoideae</taxon>
        <taxon>Acereae</taxon>
        <taxon>Dipteronia</taxon>
    </lineage>
</organism>
<dbReference type="AlphaFoldDB" id="A0AAE0ALF9"/>
<dbReference type="Gene3D" id="2.60.210.10">
    <property type="entry name" value="Apoptosis, Tumor Necrosis Factor Receptor Associated Protein 2, Chain A"/>
    <property type="match status" value="4"/>
</dbReference>
<comment type="caution">
    <text evidence="2">The sequence shown here is derived from an EMBL/GenBank/DDBJ whole genome shotgun (WGS) entry which is preliminary data.</text>
</comment>
<evidence type="ECO:0000313" key="3">
    <source>
        <dbReference type="Proteomes" id="UP001281410"/>
    </source>
</evidence>
<feature type="domain" description="MATH" evidence="1">
    <location>
        <begin position="268"/>
        <end position="406"/>
    </location>
</feature>
<dbReference type="SUPFAM" id="SSF49599">
    <property type="entry name" value="TRAF domain-like"/>
    <property type="match status" value="4"/>
</dbReference>
<dbReference type="PANTHER" id="PTHR46162:SF9">
    <property type="entry name" value="MATH DOMAIN-CONTAINING PROTEIN"/>
    <property type="match status" value="1"/>
</dbReference>
<feature type="domain" description="MATH" evidence="1">
    <location>
        <begin position="18"/>
        <end position="151"/>
    </location>
</feature>
<dbReference type="InterPro" id="IPR002083">
    <property type="entry name" value="MATH/TRAF_dom"/>
</dbReference>
<feature type="domain" description="MATH" evidence="1">
    <location>
        <begin position="426"/>
        <end position="552"/>
    </location>
</feature>
<protein>
    <recommendedName>
        <fullName evidence="1">MATH domain-containing protein</fullName>
    </recommendedName>
</protein>
<dbReference type="SMART" id="SM00061">
    <property type="entry name" value="MATH"/>
    <property type="match status" value="4"/>
</dbReference>
<evidence type="ECO:0000313" key="2">
    <source>
        <dbReference type="EMBL" id="KAK3220052.1"/>
    </source>
</evidence>
<proteinExistence type="predicted"/>
<dbReference type="Pfam" id="PF22486">
    <property type="entry name" value="MATH_2"/>
    <property type="match status" value="4"/>
</dbReference>
<name>A0AAE0ALF9_9ROSI</name>
<evidence type="ECO:0000259" key="1">
    <source>
        <dbReference type="PROSITE" id="PS50144"/>
    </source>
</evidence>
<dbReference type="Proteomes" id="UP001281410">
    <property type="component" value="Unassembled WGS sequence"/>
</dbReference>
<dbReference type="PANTHER" id="PTHR46162">
    <property type="entry name" value="TRAF-LIKE FAMILY PROTEIN"/>
    <property type="match status" value="1"/>
</dbReference>